<dbReference type="AlphaFoldDB" id="A0A813J5Z0"/>
<gene>
    <name evidence="2" type="ORF">PGLA2088_LOCUS16037</name>
</gene>
<keyword evidence="1" id="KW-1133">Transmembrane helix</keyword>
<evidence type="ECO:0000313" key="3">
    <source>
        <dbReference type="Proteomes" id="UP000626109"/>
    </source>
</evidence>
<feature type="transmembrane region" description="Helical" evidence="1">
    <location>
        <begin position="248"/>
        <end position="267"/>
    </location>
</feature>
<feature type="transmembrane region" description="Helical" evidence="1">
    <location>
        <begin position="94"/>
        <end position="116"/>
    </location>
</feature>
<protein>
    <recommendedName>
        <fullName evidence="4">Ion transport domain-containing protein</fullName>
    </recommendedName>
</protein>
<feature type="non-terminal residue" evidence="2">
    <location>
        <position position="1"/>
    </location>
</feature>
<sequence>VLDFERKASKLSEERSFDDRIRRFAAEHSESESGGGRSLTASLFVQGSRKRQPSVRSSRSARSTSSSSRFAWWYDSPYCSTVRRVLRSRSWESFSLLAVMNALFLSDIFVLAQVPGNTVLDILLSATLIVFLFELLCYSLCVEKYLNSFFFWMDVIGTVSLLFDISYFLGADASMTERHDQSGGTSGQDRAMISRASRAAKQAARAGRMSRVLKTLRFVPLLKSSPEKAARVALAISEKLTVLLATRVAFLSICIAVIVPLFNMFLYPEVDDSMSTWVLLLSKNAEQYYAAPALLKPSMGQRINSELRRFVSFYTNNALYGPFDVCFRSSPSASFVCPAGNILGVTWDSSFTEPRRKASILVVSTDDAKAFFDLSTIRQYEALSNIVFLMLILFLMGLTCMLMSSSVSMVVLKPLDRIFLVIRKHCADIFSVSRQLHEMYVQENADVADITDLADVADHEQETASEYALLDKVLARISKICQNLAPEATRTRGDTEEERMLMHFQGGQSFPLGSSYGLKISQEQRKRSSIRRPVVRELITTLLPISLRLGIDEQDFNAFQ</sequence>
<keyword evidence="1" id="KW-0812">Transmembrane</keyword>
<feature type="transmembrane region" description="Helical" evidence="1">
    <location>
        <begin position="386"/>
        <end position="412"/>
    </location>
</feature>
<evidence type="ECO:0008006" key="4">
    <source>
        <dbReference type="Google" id="ProtNLM"/>
    </source>
</evidence>
<accession>A0A813J5Z0</accession>
<feature type="non-terminal residue" evidence="2">
    <location>
        <position position="560"/>
    </location>
</feature>
<feature type="transmembrane region" description="Helical" evidence="1">
    <location>
        <begin position="149"/>
        <end position="169"/>
    </location>
</feature>
<dbReference type="PANTHER" id="PTHR43336">
    <property type="entry name" value="OXYGEN SENSOR HISTIDINE KINASE RESPONSE REGULATOR DEVS/DOSS"/>
    <property type="match status" value="1"/>
</dbReference>
<keyword evidence="1" id="KW-0472">Membrane</keyword>
<reference evidence="2" key="1">
    <citation type="submission" date="2021-02" db="EMBL/GenBank/DDBJ databases">
        <authorList>
            <person name="Dougan E. K."/>
            <person name="Rhodes N."/>
            <person name="Thang M."/>
            <person name="Chan C."/>
        </authorList>
    </citation>
    <scope>NUCLEOTIDE SEQUENCE</scope>
</reference>
<proteinExistence type="predicted"/>
<organism evidence="2 3">
    <name type="scientific">Polarella glacialis</name>
    <name type="common">Dinoflagellate</name>
    <dbReference type="NCBI Taxonomy" id="89957"/>
    <lineage>
        <taxon>Eukaryota</taxon>
        <taxon>Sar</taxon>
        <taxon>Alveolata</taxon>
        <taxon>Dinophyceae</taxon>
        <taxon>Suessiales</taxon>
        <taxon>Suessiaceae</taxon>
        <taxon>Polarella</taxon>
    </lineage>
</organism>
<name>A0A813J5Z0_POLGL</name>
<evidence type="ECO:0000256" key="1">
    <source>
        <dbReference type="SAM" id="Phobius"/>
    </source>
</evidence>
<comment type="caution">
    <text evidence="2">The sequence shown here is derived from an EMBL/GenBank/DDBJ whole genome shotgun (WGS) entry which is preliminary data.</text>
</comment>
<evidence type="ECO:0000313" key="2">
    <source>
        <dbReference type="EMBL" id="CAE8665821.1"/>
    </source>
</evidence>
<dbReference type="EMBL" id="CAJNNW010020184">
    <property type="protein sequence ID" value="CAE8665821.1"/>
    <property type="molecule type" value="Genomic_DNA"/>
</dbReference>
<feature type="transmembrane region" description="Helical" evidence="1">
    <location>
        <begin position="122"/>
        <end position="142"/>
    </location>
</feature>
<dbReference type="Proteomes" id="UP000626109">
    <property type="component" value="Unassembled WGS sequence"/>
</dbReference>
<dbReference type="PANTHER" id="PTHR43336:SF3">
    <property type="entry name" value="GUANYLATE CYCLASE DOMAIN-CONTAINING PROTEIN"/>
    <property type="match status" value="1"/>
</dbReference>